<evidence type="ECO:0000259" key="1">
    <source>
        <dbReference type="Pfam" id="PF03372"/>
    </source>
</evidence>
<feature type="domain" description="Endonuclease/exonuclease/phosphatase" evidence="1">
    <location>
        <begin position="67"/>
        <end position="187"/>
    </location>
</feature>
<keyword evidence="3" id="KW-1185">Reference proteome</keyword>
<dbReference type="AlphaFoldDB" id="A0AAV8BU73"/>
<protein>
    <submittedName>
        <fullName evidence="2">DNAse I-like superfamily protein</fullName>
    </submittedName>
</protein>
<proteinExistence type="predicted"/>
<evidence type="ECO:0000313" key="2">
    <source>
        <dbReference type="EMBL" id="KAJ4746716.1"/>
    </source>
</evidence>
<dbReference type="SUPFAM" id="SSF56219">
    <property type="entry name" value="DNase I-like"/>
    <property type="match status" value="1"/>
</dbReference>
<evidence type="ECO:0000313" key="3">
    <source>
        <dbReference type="Proteomes" id="UP001140206"/>
    </source>
</evidence>
<name>A0AAV8BU73_9POAL</name>
<dbReference type="GO" id="GO:0003824">
    <property type="term" value="F:catalytic activity"/>
    <property type="evidence" value="ECO:0007669"/>
    <property type="project" value="InterPro"/>
</dbReference>
<accession>A0AAV8BU73</accession>
<organism evidence="2 3">
    <name type="scientific">Rhynchospora pubera</name>
    <dbReference type="NCBI Taxonomy" id="906938"/>
    <lineage>
        <taxon>Eukaryota</taxon>
        <taxon>Viridiplantae</taxon>
        <taxon>Streptophyta</taxon>
        <taxon>Embryophyta</taxon>
        <taxon>Tracheophyta</taxon>
        <taxon>Spermatophyta</taxon>
        <taxon>Magnoliopsida</taxon>
        <taxon>Liliopsida</taxon>
        <taxon>Poales</taxon>
        <taxon>Cyperaceae</taxon>
        <taxon>Cyperoideae</taxon>
        <taxon>Rhynchosporeae</taxon>
        <taxon>Rhynchospora</taxon>
    </lineage>
</organism>
<dbReference type="Gene3D" id="3.60.10.10">
    <property type="entry name" value="Endonuclease/exonuclease/phosphatase"/>
    <property type="match status" value="1"/>
</dbReference>
<dbReference type="EMBL" id="JAMFTS010000005">
    <property type="protein sequence ID" value="KAJ4746716.1"/>
    <property type="molecule type" value="Genomic_DNA"/>
</dbReference>
<sequence length="276" mass="31385">MSQASLSLVSQACGKSYKDFLAVDAIQAEGGILTAWNPNTLSVENSMASRHQLTVDFVIRKDGSKFRLTNVYGPSNQIGRDAFLHEIRTLSPPNNTPWLICGDFNLTLQPEERTNRLYNQAGTADFAKLVDELQLIDLQMDGRSYTWSSHRMNPSMARLDRVLLNQSFASSYANIHHTSLANTSSDHCPLLCSFGFRFQPSNIFRLENFFLKIPEFTDLVLNYWLSEEVADNPNSFNIKLVGLTKIISGWRKGRLSSLDFQLQSIREYLEWIDKMS</sequence>
<dbReference type="PANTHER" id="PTHR33710:SF71">
    <property type="entry name" value="ENDONUCLEASE_EXONUCLEASE_PHOSPHATASE DOMAIN-CONTAINING PROTEIN"/>
    <property type="match status" value="1"/>
</dbReference>
<dbReference type="PANTHER" id="PTHR33710">
    <property type="entry name" value="BNAC02G09200D PROTEIN"/>
    <property type="match status" value="1"/>
</dbReference>
<dbReference type="InterPro" id="IPR005135">
    <property type="entry name" value="Endo/exonuclease/phosphatase"/>
</dbReference>
<dbReference type="InterPro" id="IPR036691">
    <property type="entry name" value="Endo/exonu/phosph_ase_sf"/>
</dbReference>
<dbReference type="Pfam" id="PF03372">
    <property type="entry name" value="Exo_endo_phos"/>
    <property type="match status" value="1"/>
</dbReference>
<reference evidence="2" key="1">
    <citation type="submission" date="2022-08" db="EMBL/GenBank/DDBJ databases">
        <authorList>
            <person name="Marques A."/>
        </authorList>
    </citation>
    <scope>NUCLEOTIDE SEQUENCE</scope>
    <source>
        <strain evidence="2">RhyPub2mFocal</strain>
        <tissue evidence="2">Leaves</tissue>
    </source>
</reference>
<comment type="caution">
    <text evidence="2">The sequence shown here is derived from an EMBL/GenBank/DDBJ whole genome shotgun (WGS) entry which is preliminary data.</text>
</comment>
<gene>
    <name evidence="2" type="ORF">LUZ62_081121</name>
</gene>
<dbReference type="Proteomes" id="UP001140206">
    <property type="component" value="Chromosome 5"/>
</dbReference>